<proteinExistence type="predicted"/>
<comment type="caution">
    <text evidence="1">The sequence shown here is derived from an EMBL/GenBank/DDBJ whole genome shotgun (WGS) entry which is preliminary data.</text>
</comment>
<dbReference type="EMBL" id="JACLZK010000002">
    <property type="protein sequence ID" value="MBC2883029.1"/>
    <property type="molecule type" value="Genomic_DNA"/>
</dbReference>
<dbReference type="RefSeq" id="WP_185898605.1">
    <property type="nucleotide sequence ID" value="NZ_JACLZK010000002.1"/>
</dbReference>
<protein>
    <recommendedName>
        <fullName evidence="3">NADH dehydrogenase</fullName>
    </recommendedName>
</protein>
<dbReference type="AlphaFoldDB" id="A0A842JAM6"/>
<evidence type="ECO:0000313" key="1">
    <source>
        <dbReference type="EMBL" id="MBC2883029.1"/>
    </source>
</evidence>
<accession>A0A842JAM6</accession>
<organism evidence="1 2">
    <name type="scientific">Campylobacter massiliensis</name>
    <dbReference type="NCBI Taxonomy" id="2762557"/>
    <lineage>
        <taxon>Bacteria</taxon>
        <taxon>Pseudomonadati</taxon>
        <taxon>Campylobacterota</taxon>
        <taxon>Epsilonproteobacteria</taxon>
        <taxon>Campylobacterales</taxon>
        <taxon>Campylobacteraceae</taxon>
        <taxon>Campylobacter</taxon>
    </lineage>
</organism>
<sequence length="252" mass="27581">MKFGEFKNAKTLSLASLLCEQNPQLAELIKQNEFLYISCFEDKILGTENLVRCEIGSASYVLALLCKYSLDAAKFDEQTREYFEGLDEGYLSGECNVGEEEFEQIAEFLSGCENIVIDSSFLAHADAKNIFEFLQMLGKNVVLADGEQSEFKTDGELTPLKEPESFDGSVVFFMDEAGGSNLSGEVKELIGSASFAAAAKVKDGDMVSVQAKGAHVEAKFKLEPQMKGTVALCRAKFSGYAFKLVKIAKTAQ</sequence>
<evidence type="ECO:0008006" key="3">
    <source>
        <dbReference type="Google" id="ProtNLM"/>
    </source>
</evidence>
<name>A0A842JAM6_9BACT</name>
<dbReference type="Proteomes" id="UP000552683">
    <property type="component" value="Unassembled WGS sequence"/>
</dbReference>
<keyword evidence="2" id="KW-1185">Reference proteome</keyword>
<reference evidence="1 2" key="1">
    <citation type="submission" date="2020-08" db="EMBL/GenBank/DDBJ databases">
        <title>Complete genome and description of Campylobacter massiliensis Marseille-Q3452 sp. nov.</title>
        <authorList>
            <person name="Antezack A."/>
        </authorList>
    </citation>
    <scope>NUCLEOTIDE SEQUENCE [LARGE SCALE GENOMIC DNA]</scope>
    <source>
        <strain evidence="1 2">Marseille-Q3452</strain>
    </source>
</reference>
<gene>
    <name evidence="1" type="ORF">H7R39_07155</name>
</gene>
<evidence type="ECO:0000313" key="2">
    <source>
        <dbReference type="Proteomes" id="UP000552683"/>
    </source>
</evidence>